<dbReference type="RefSeq" id="WP_307041086.1">
    <property type="nucleotide sequence ID" value="NZ_JAUSYY010000001.1"/>
</dbReference>
<protein>
    <submittedName>
        <fullName evidence="1">Uncharacterized protein</fullName>
    </submittedName>
</protein>
<gene>
    <name evidence="1" type="ORF">QFZ26_001655</name>
</gene>
<organism evidence="1 2">
    <name type="scientific">Agromyces ramosus</name>
    <dbReference type="NCBI Taxonomy" id="33879"/>
    <lineage>
        <taxon>Bacteria</taxon>
        <taxon>Bacillati</taxon>
        <taxon>Actinomycetota</taxon>
        <taxon>Actinomycetes</taxon>
        <taxon>Micrococcales</taxon>
        <taxon>Microbacteriaceae</taxon>
        <taxon>Agromyces</taxon>
    </lineage>
</organism>
<reference evidence="1 2" key="1">
    <citation type="submission" date="2023-07" db="EMBL/GenBank/DDBJ databases">
        <title>Comparative genomics of wheat-associated soil bacteria to identify genetic determinants of phenazine resistance.</title>
        <authorList>
            <person name="Mouncey N."/>
        </authorList>
    </citation>
    <scope>NUCLEOTIDE SEQUENCE [LARGE SCALE GENOMIC DNA]</scope>
    <source>
        <strain evidence="1 2">V3I3</strain>
    </source>
</reference>
<evidence type="ECO:0000313" key="1">
    <source>
        <dbReference type="EMBL" id="MDQ0894100.1"/>
    </source>
</evidence>
<sequence length="68" mass="7537">MSAALSRPAPVTAVAAIRIGRALETWGRRRALPRSLRRADQARLQAEARTALHERDRLISATTFAPFI</sequence>
<dbReference type="Proteomes" id="UP001239083">
    <property type="component" value="Unassembled WGS sequence"/>
</dbReference>
<proteinExistence type="predicted"/>
<name>A0ABU0R7Q4_9MICO</name>
<comment type="caution">
    <text evidence="1">The sequence shown here is derived from an EMBL/GenBank/DDBJ whole genome shotgun (WGS) entry which is preliminary data.</text>
</comment>
<dbReference type="EMBL" id="JAUSYY010000001">
    <property type="protein sequence ID" value="MDQ0894100.1"/>
    <property type="molecule type" value="Genomic_DNA"/>
</dbReference>
<evidence type="ECO:0000313" key="2">
    <source>
        <dbReference type="Proteomes" id="UP001239083"/>
    </source>
</evidence>
<accession>A0ABU0R7Q4</accession>
<keyword evidence="2" id="KW-1185">Reference proteome</keyword>